<reference evidence="3" key="1">
    <citation type="submission" date="2020-03" db="EMBL/GenBank/DDBJ databases">
        <title>The deep terrestrial virosphere.</title>
        <authorList>
            <person name="Holmfeldt K."/>
            <person name="Nilsson E."/>
            <person name="Simone D."/>
            <person name="Lopez-Fernandez M."/>
            <person name="Wu X."/>
            <person name="de Brujin I."/>
            <person name="Lundin D."/>
            <person name="Andersson A."/>
            <person name="Bertilsson S."/>
            <person name="Dopson M."/>
        </authorList>
    </citation>
    <scope>NUCLEOTIDE SEQUENCE</scope>
    <source>
        <strain evidence="3">TM448A00287</strain>
        <strain evidence="4">TM448B00362</strain>
    </source>
</reference>
<accession>A0A6H1ZEE5</accession>
<dbReference type="SUPFAM" id="SSF53335">
    <property type="entry name" value="S-adenosyl-L-methionine-dependent methyltransferases"/>
    <property type="match status" value="1"/>
</dbReference>
<dbReference type="AlphaFoldDB" id="A0A6H1ZEE5"/>
<dbReference type="EMBL" id="MT144616">
    <property type="protein sequence ID" value="QJH95300.1"/>
    <property type="molecule type" value="Genomic_DNA"/>
</dbReference>
<dbReference type="GO" id="GO:0008168">
    <property type="term" value="F:methyltransferase activity"/>
    <property type="evidence" value="ECO:0007669"/>
    <property type="project" value="UniProtKB-KW"/>
</dbReference>
<evidence type="ECO:0000256" key="2">
    <source>
        <dbReference type="ARBA" id="ARBA00022679"/>
    </source>
</evidence>
<name>A0A6H1ZEE5_9ZZZZ</name>
<keyword evidence="1 3" id="KW-0489">Methyltransferase</keyword>
<proteinExistence type="predicted"/>
<sequence>MLKVLNLYAGIGGNRKLWTDVEVTAVELNPKIAKIYQDFFPDDKVIVADAHQYLLEHFKLYDFIWSSPPCQSHSVCNHFLKGHGIFRYPDMSLWQEILFLKHFFKGKYVVENVKSYYEPIIPPQEIGRHYFWTNFFIQDIKVEYNIGTMNRQASKKAQRKAIIREAQIPEFLALHDLKDFNLPNKRQVLRNCVLPKIGLHILNESKRDIQPQLFGR</sequence>
<gene>
    <name evidence="3" type="ORF">TM448A00287_0046</name>
    <name evidence="4" type="ORF">TM448B00362_0046</name>
</gene>
<dbReference type="InterPro" id="IPR029063">
    <property type="entry name" value="SAM-dependent_MTases_sf"/>
</dbReference>
<organism evidence="3">
    <name type="scientific">viral metagenome</name>
    <dbReference type="NCBI Taxonomy" id="1070528"/>
    <lineage>
        <taxon>unclassified sequences</taxon>
        <taxon>metagenomes</taxon>
        <taxon>organismal metagenomes</taxon>
    </lineage>
</organism>
<dbReference type="InterPro" id="IPR001525">
    <property type="entry name" value="C5_MeTfrase"/>
</dbReference>
<keyword evidence="2 3" id="KW-0808">Transferase</keyword>
<dbReference type="Gene3D" id="3.40.50.150">
    <property type="entry name" value="Vaccinia Virus protein VP39"/>
    <property type="match status" value="1"/>
</dbReference>
<evidence type="ECO:0000313" key="4">
    <source>
        <dbReference type="EMBL" id="QJH95300.1"/>
    </source>
</evidence>
<dbReference type="EMBL" id="MT143999">
    <property type="protein sequence ID" value="QJA45924.1"/>
    <property type="molecule type" value="Genomic_DNA"/>
</dbReference>
<evidence type="ECO:0000256" key="1">
    <source>
        <dbReference type="ARBA" id="ARBA00022603"/>
    </source>
</evidence>
<protein>
    <submittedName>
        <fullName evidence="3">Putative methyltransferase</fullName>
    </submittedName>
</protein>
<dbReference type="Pfam" id="PF00145">
    <property type="entry name" value="DNA_methylase"/>
    <property type="match status" value="1"/>
</dbReference>
<dbReference type="GO" id="GO:0032259">
    <property type="term" value="P:methylation"/>
    <property type="evidence" value="ECO:0007669"/>
    <property type="project" value="UniProtKB-KW"/>
</dbReference>
<evidence type="ECO:0000313" key="3">
    <source>
        <dbReference type="EMBL" id="QJA45924.1"/>
    </source>
</evidence>